<feature type="non-terminal residue" evidence="1">
    <location>
        <position position="64"/>
    </location>
</feature>
<keyword evidence="2" id="KW-1185">Reference proteome</keyword>
<name>A0A8B6DRM8_MYTGA</name>
<sequence length="64" mass="7199">MMNGSSGIHLRWRMGLHYIQFGKIYTQLSDTGTADKGMVLPKNLGFITDKNQINVAQTSSRKEL</sequence>
<protein>
    <submittedName>
        <fullName evidence="1">Uncharacterized protein</fullName>
    </submittedName>
</protein>
<comment type="caution">
    <text evidence="1">The sequence shown here is derived from an EMBL/GenBank/DDBJ whole genome shotgun (WGS) entry which is preliminary data.</text>
</comment>
<accession>A0A8B6DRM8</accession>
<gene>
    <name evidence="1" type="ORF">MGAL_10B073348</name>
</gene>
<evidence type="ECO:0000313" key="1">
    <source>
        <dbReference type="EMBL" id="VDI24106.1"/>
    </source>
</evidence>
<dbReference type="AlphaFoldDB" id="A0A8B6DRM8"/>
<evidence type="ECO:0000313" key="2">
    <source>
        <dbReference type="Proteomes" id="UP000596742"/>
    </source>
</evidence>
<proteinExistence type="predicted"/>
<reference evidence="1" key="1">
    <citation type="submission" date="2018-11" db="EMBL/GenBank/DDBJ databases">
        <authorList>
            <person name="Alioto T."/>
            <person name="Alioto T."/>
        </authorList>
    </citation>
    <scope>NUCLEOTIDE SEQUENCE</scope>
</reference>
<dbReference type="EMBL" id="UYJE01004003">
    <property type="protein sequence ID" value="VDI24106.1"/>
    <property type="molecule type" value="Genomic_DNA"/>
</dbReference>
<dbReference type="Proteomes" id="UP000596742">
    <property type="component" value="Unassembled WGS sequence"/>
</dbReference>
<organism evidence="1 2">
    <name type="scientific">Mytilus galloprovincialis</name>
    <name type="common">Mediterranean mussel</name>
    <dbReference type="NCBI Taxonomy" id="29158"/>
    <lineage>
        <taxon>Eukaryota</taxon>
        <taxon>Metazoa</taxon>
        <taxon>Spiralia</taxon>
        <taxon>Lophotrochozoa</taxon>
        <taxon>Mollusca</taxon>
        <taxon>Bivalvia</taxon>
        <taxon>Autobranchia</taxon>
        <taxon>Pteriomorphia</taxon>
        <taxon>Mytilida</taxon>
        <taxon>Mytiloidea</taxon>
        <taxon>Mytilidae</taxon>
        <taxon>Mytilinae</taxon>
        <taxon>Mytilus</taxon>
    </lineage>
</organism>